<protein>
    <submittedName>
        <fullName evidence="2">Uncharacterized protein</fullName>
    </submittedName>
</protein>
<sequence>MMVRAHFTNQSPQKIGRTGTGSVICSANLSRDVYVTRKECDIGSIDGLTPGPTGEMITMARQQLVKRPKPPRQPSPPDLRTPSGRLLPY</sequence>
<organism evidence="2 3">
    <name type="scientific">Actinomadura vinacea</name>
    <dbReference type="NCBI Taxonomy" id="115336"/>
    <lineage>
        <taxon>Bacteria</taxon>
        <taxon>Bacillati</taxon>
        <taxon>Actinomycetota</taxon>
        <taxon>Actinomycetes</taxon>
        <taxon>Streptosporangiales</taxon>
        <taxon>Thermomonosporaceae</taxon>
        <taxon>Actinomadura</taxon>
    </lineage>
</organism>
<proteinExistence type="predicted"/>
<accession>A0ABP5XIP8</accession>
<dbReference type="Proteomes" id="UP001501231">
    <property type="component" value="Unassembled WGS sequence"/>
</dbReference>
<dbReference type="EMBL" id="BAAARW010000045">
    <property type="protein sequence ID" value="GAA2456754.1"/>
    <property type="molecule type" value="Genomic_DNA"/>
</dbReference>
<evidence type="ECO:0000256" key="1">
    <source>
        <dbReference type="SAM" id="MobiDB-lite"/>
    </source>
</evidence>
<keyword evidence="3" id="KW-1185">Reference proteome</keyword>
<feature type="region of interest" description="Disordered" evidence="1">
    <location>
        <begin position="1"/>
        <end position="21"/>
    </location>
</feature>
<evidence type="ECO:0000313" key="2">
    <source>
        <dbReference type="EMBL" id="GAA2456754.1"/>
    </source>
</evidence>
<feature type="region of interest" description="Disordered" evidence="1">
    <location>
        <begin position="64"/>
        <end position="89"/>
    </location>
</feature>
<comment type="caution">
    <text evidence="2">The sequence shown here is derived from an EMBL/GenBank/DDBJ whole genome shotgun (WGS) entry which is preliminary data.</text>
</comment>
<reference evidence="3" key="1">
    <citation type="journal article" date="2019" name="Int. J. Syst. Evol. Microbiol.">
        <title>The Global Catalogue of Microorganisms (GCM) 10K type strain sequencing project: providing services to taxonomists for standard genome sequencing and annotation.</title>
        <authorList>
            <consortium name="The Broad Institute Genomics Platform"/>
            <consortium name="The Broad Institute Genome Sequencing Center for Infectious Disease"/>
            <person name="Wu L."/>
            <person name="Ma J."/>
        </authorList>
    </citation>
    <scope>NUCLEOTIDE SEQUENCE [LARGE SCALE GENOMIC DNA]</scope>
    <source>
        <strain evidence="3">JCM 3325</strain>
    </source>
</reference>
<gene>
    <name evidence="2" type="ORF">GCM10010191_90260</name>
</gene>
<evidence type="ECO:0000313" key="3">
    <source>
        <dbReference type="Proteomes" id="UP001501231"/>
    </source>
</evidence>
<name>A0ABP5XIP8_9ACTN</name>